<protein>
    <recommendedName>
        <fullName evidence="5">DUF308 domain-containing protein</fullName>
    </recommendedName>
</protein>
<keyword evidence="2" id="KW-1133">Transmembrane helix</keyword>
<evidence type="ECO:0000313" key="4">
    <source>
        <dbReference type="Proteomes" id="UP001364224"/>
    </source>
</evidence>
<feature type="compositionally biased region" description="Low complexity" evidence="1">
    <location>
        <begin position="198"/>
        <end position="207"/>
    </location>
</feature>
<evidence type="ECO:0008006" key="5">
    <source>
        <dbReference type="Google" id="ProtNLM"/>
    </source>
</evidence>
<evidence type="ECO:0000313" key="3">
    <source>
        <dbReference type="EMBL" id="MEH2556746.1"/>
    </source>
</evidence>
<evidence type="ECO:0000256" key="1">
    <source>
        <dbReference type="SAM" id="MobiDB-lite"/>
    </source>
</evidence>
<evidence type="ECO:0000256" key="2">
    <source>
        <dbReference type="SAM" id="Phobius"/>
    </source>
</evidence>
<accession>A0ABU8BF60</accession>
<dbReference type="Proteomes" id="UP001364224">
    <property type="component" value="Unassembled WGS sequence"/>
</dbReference>
<keyword evidence="2" id="KW-0472">Membrane</keyword>
<feature type="region of interest" description="Disordered" evidence="1">
    <location>
        <begin position="74"/>
        <end position="253"/>
    </location>
</feature>
<keyword evidence="2" id="KW-0812">Transmembrane</keyword>
<comment type="caution">
    <text evidence="3">The sequence shown here is derived from an EMBL/GenBank/DDBJ whole genome shotgun (WGS) entry which is preliminary data.</text>
</comment>
<sequence length="299" mass="31722">MMFVMLVAAIGLVLAGLLATGYGISIKEFSTGNTLIITGVMAVCTGAMMLALWMAVRELKTIARRLGTGVPEARGEARGEAMVRPGLPAATRDSAPANGGFPAAEQAGGPGPFSAPAPPAFSPPAPPPWQNEAVLRDHPIPEPMHPEPPSSASKPKRNLLFSSTSRKERERAQARSGEPLPPDLLSSDLRPRPPTVPPVETAEPQPASFDDAWPKAERAKPGESPPLRRSGRMSPTPTEANGGPARREDQPEVTVLKSGVVDGMAYSLYSDGSIEAQMPEGMMRFASIDELRAHLDQRS</sequence>
<proteinExistence type="predicted"/>
<organism evidence="3 4">
    <name type="scientific">Bradyrhizobium algeriense</name>
    <dbReference type="NCBI Taxonomy" id="634784"/>
    <lineage>
        <taxon>Bacteria</taxon>
        <taxon>Pseudomonadati</taxon>
        <taxon>Pseudomonadota</taxon>
        <taxon>Alphaproteobacteria</taxon>
        <taxon>Hyphomicrobiales</taxon>
        <taxon>Nitrobacteraceae</taxon>
        <taxon>Bradyrhizobium</taxon>
    </lineage>
</organism>
<reference evidence="3 4" key="1">
    <citation type="submission" date="2024-02" db="EMBL/GenBank/DDBJ databases">
        <title>Adaptive strategies in a cosmopolitan and abundant soil bacterium.</title>
        <authorList>
            <person name="Carini P."/>
        </authorList>
    </citation>
    <scope>NUCLEOTIDE SEQUENCE [LARGE SCALE GENOMIC DNA]</scope>
    <source>
        <strain evidence="3 4">AZCC 1608</strain>
    </source>
</reference>
<feature type="transmembrane region" description="Helical" evidence="2">
    <location>
        <begin position="33"/>
        <end position="56"/>
    </location>
</feature>
<name>A0ABU8BF60_9BRAD</name>
<dbReference type="EMBL" id="JAZHRV010000001">
    <property type="protein sequence ID" value="MEH2556746.1"/>
    <property type="molecule type" value="Genomic_DNA"/>
</dbReference>
<keyword evidence="4" id="KW-1185">Reference proteome</keyword>
<feature type="compositionally biased region" description="Pro residues" evidence="1">
    <location>
        <begin position="113"/>
        <end position="129"/>
    </location>
</feature>
<feature type="compositionally biased region" description="Basic and acidic residues" evidence="1">
    <location>
        <begin position="212"/>
        <end position="221"/>
    </location>
</feature>
<gene>
    <name evidence="3" type="ORF">V1286_004275</name>
</gene>
<dbReference type="RefSeq" id="WP_334482223.1">
    <property type="nucleotide sequence ID" value="NZ_JAZHRV010000001.1"/>
</dbReference>